<evidence type="ECO:0000313" key="3">
    <source>
        <dbReference type="Proteomes" id="UP001372834"/>
    </source>
</evidence>
<accession>A0AAN8NSS5</accession>
<sequence length="110" mass="12757">MQKDREEITLTCDERWTCTKTKRVKNRDEAAALNPDEGTPTHTYTHGGGRLRLRRYAAGPEKQELTLGHLNGHEPETYSHLSPEREPFKLLLMIHLSIRQFVSRLRGYIS</sequence>
<reference evidence="2 3" key="1">
    <citation type="submission" date="2023-10" db="EMBL/GenBank/DDBJ databases">
        <title>Genomes of two closely related lineages of the louse Polyplax serrata with different host specificities.</title>
        <authorList>
            <person name="Martinu J."/>
            <person name="Tarabai H."/>
            <person name="Stefka J."/>
            <person name="Hypsa V."/>
        </authorList>
    </citation>
    <scope>NUCLEOTIDE SEQUENCE [LARGE SCALE GENOMIC DNA]</scope>
    <source>
        <strain evidence="2">HR10_N</strain>
    </source>
</reference>
<proteinExistence type="predicted"/>
<name>A0AAN8NSS5_POLSC</name>
<organism evidence="2 3">
    <name type="scientific">Polyplax serrata</name>
    <name type="common">Common mouse louse</name>
    <dbReference type="NCBI Taxonomy" id="468196"/>
    <lineage>
        <taxon>Eukaryota</taxon>
        <taxon>Metazoa</taxon>
        <taxon>Ecdysozoa</taxon>
        <taxon>Arthropoda</taxon>
        <taxon>Hexapoda</taxon>
        <taxon>Insecta</taxon>
        <taxon>Pterygota</taxon>
        <taxon>Neoptera</taxon>
        <taxon>Paraneoptera</taxon>
        <taxon>Psocodea</taxon>
        <taxon>Troctomorpha</taxon>
        <taxon>Phthiraptera</taxon>
        <taxon>Anoplura</taxon>
        <taxon>Polyplacidae</taxon>
        <taxon>Polyplax</taxon>
    </lineage>
</organism>
<comment type="caution">
    <text evidence="2">The sequence shown here is derived from an EMBL/GenBank/DDBJ whole genome shotgun (WGS) entry which is preliminary data.</text>
</comment>
<protein>
    <submittedName>
        <fullName evidence="2">Uncharacterized protein</fullName>
    </submittedName>
</protein>
<feature type="region of interest" description="Disordered" evidence="1">
    <location>
        <begin position="29"/>
        <end position="48"/>
    </location>
</feature>
<dbReference type="EMBL" id="JAWJWE010000039">
    <property type="protein sequence ID" value="KAK6620969.1"/>
    <property type="molecule type" value="Genomic_DNA"/>
</dbReference>
<dbReference type="Proteomes" id="UP001372834">
    <property type="component" value="Unassembled WGS sequence"/>
</dbReference>
<gene>
    <name evidence="2" type="ORF">RUM43_011272</name>
</gene>
<evidence type="ECO:0000256" key="1">
    <source>
        <dbReference type="SAM" id="MobiDB-lite"/>
    </source>
</evidence>
<evidence type="ECO:0000313" key="2">
    <source>
        <dbReference type="EMBL" id="KAK6620969.1"/>
    </source>
</evidence>
<dbReference type="AlphaFoldDB" id="A0AAN8NSS5"/>